<dbReference type="AlphaFoldDB" id="A0A2V5I800"/>
<dbReference type="Proteomes" id="UP000248817">
    <property type="component" value="Unassembled WGS sequence"/>
</dbReference>
<proteinExistence type="predicted"/>
<feature type="region of interest" description="Disordered" evidence="1">
    <location>
        <begin position="1"/>
        <end position="62"/>
    </location>
</feature>
<dbReference type="EMBL" id="KZ825489">
    <property type="protein sequence ID" value="PYI32809.1"/>
    <property type="molecule type" value="Genomic_DNA"/>
</dbReference>
<reference evidence="2 3" key="1">
    <citation type="submission" date="2018-02" db="EMBL/GenBank/DDBJ databases">
        <title>The genomes of Aspergillus section Nigri reveals drivers in fungal speciation.</title>
        <authorList>
            <consortium name="DOE Joint Genome Institute"/>
            <person name="Vesth T.C."/>
            <person name="Nybo J."/>
            <person name="Theobald S."/>
            <person name="Brandl J."/>
            <person name="Frisvad J.C."/>
            <person name="Nielsen K.F."/>
            <person name="Lyhne E.K."/>
            <person name="Kogle M.E."/>
            <person name="Kuo A."/>
            <person name="Riley R."/>
            <person name="Clum A."/>
            <person name="Nolan M."/>
            <person name="Lipzen A."/>
            <person name="Salamov A."/>
            <person name="Henrissat B."/>
            <person name="Wiebenga A."/>
            <person name="De vries R.P."/>
            <person name="Grigoriev I.V."/>
            <person name="Mortensen U.H."/>
            <person name="Andersen M.R."/>
            <person name="Baker S.E."/>
        </authorList>
    </citation>
    <scope>NUCLEOTIDE SEQUENCE [LARGE SCALE GENOMIC DNA]</scope>
    <source>
        <strain evidence="2 3">CBS 114.80</strain>
    </source>
</reference>
<organism evidence="2 3">
    <name type="scientific">Aspergillus indologenus CBS 114.80</name>
    <dbReference type="NCBI Taxonomy" id="1450541"/>
    <lineage>
        <taxon>Eukaryota</taxon>
        <taxon>Fungi</taxon>
        <taxon>Dikarya</taxon>
        <taxon>Ascomycota</taxon>
        <taxon>Pezizomycotina</taxon>
        <taxon>Eurotiomycetes</taxon>
        <taxon>Eurotiomycetidae</taxon>
        <taxon>Eurotiales</taxon>
        <taxon>Aspergillaceae</taxon>
        <taxon>Aspergillus</taxon>
        <taxon>Aspergillus subgen. Circumdati</taxon>
    </lineage>
</organism>
<name>A0A2V5I800_9EURO</name>
<protein>
    <submittedName>
        <fullName evidence="2">Uncharacterized protein</fullName>
    </submittedName>
</protein>
<evidence type="ECO:0000313" key="3">
    <source>
        <dbReference type="Proteomes" id="UP000248817"/>
    </source>
</evidence>
<feature type="region of interest" description="Disordered" evidence="1">
    <location>
        <begin position="98"/>
        <end position="118"/>
    </location>
</feature>
<feature type="compositionally biased region" description="Basic and acidic residues" evidence="1">
    <location>
        <begin position="45"/>
        <end position="62"/>
    </location>
</feature>
<keyword evidence="3" id="KW-1185">Reference proteome</keyword>
<feature type="compositionally biased region" description="Low complexity" evidence="1">
    <location>
        <begin position="108"/>
        <end position="118"/>
    </location>
</feature>
<accession>A0A2V5I800</accession>
<sequence>MDNSSSTVQYHHGPRIPGPGPRAPDEIPLFPVMVTFQEGGGGKGQETRERDRERERERARKGETLDEVRLEKKKRRRRGERSWMDMVMVMGVDFPSGGIVWTSPRKYQQQQQQQQQQQ</sequence>
<gene>
    <name evidence="2" type="ORF">BP00DRAFT_494290</name>
</gene>
<evidence type="ECO:0000256" key="1">
    <source>
        <dbReference type="SAM" id="MobiDB-lite"/>
    </source>
</evidence>
<evidence type="ECO:0000313" key="2">
    <source>
        <dbReference type="EMBL" id="PYI32809.1"/>
    </source>
</evidence>